<sequence length="261" mass="29056">MAQITMLKIIDAEEQAYQAGLVGGEIVDLLDTLSKELIRLQEERRIHAMMLLAERERRLREAEESGRRQVEERRRREEDEIFRQNYNSVSAPVCPGVSAPVCPGVSAPVCPGVSDAVCLQVVQVHQATVDLYLEDIILAAVEQTAEQQARDEVRRMAREVNDIAYALEESRTELQSEEIVSELVYSFLIPEVQKISVRQKVRDRQRRHLQAAQQIIQGLAGSSGVSLGPGPGSGSGQTPIGLTEDRSRQADESDDDDDDAH</sequence>
<reference evidence="2" key="1">
    <citation type="journal article" date="2023" name="Front. Mar. Sci.">
        <title>A new Merluccius polli reference genome to investigate the effects of global change in West African waters.</title>
        <authorList>
            <person name="Mateo J.L."/>
            <person name="Blanco-Fernandez C."/>
            <person name="Garcia-Vazquez E."/>
            <person name="Machado-Schiaffino G."/>
        </authorList>
    </citation>
    <scope>NUCLEOTIDE SEQUENCE</scope>
    <source>
        <strain evidence="2">C29</strain>
        <tissue evidence="2">Fin</tissue>
    </source>
</reference>
<keyword evidence="3" id="KW-1185">Reference proteome</keyword>
<protein>
    <submittedName>
        <fullName evidence="2">Cilia- and flagella-associated protein 91</fullName>
    </submittedName>
</protein>
<evidence type="ECO:0000313" key="3">
    <source>
        <dbReference type="Proteomes" id="UP001174136"/>
    </source>
</evidence>
<dbReference type="Proteomes" id="UP001174136">
    <property type="component" value="Unassembled WGS sequence"/>
</dbReference>
<keyword evidence="2" id="KW-0282">Flagellum</keyword>
<dbReference type="PANTHER" id="PTHR22455">
    <property type="entry name" value="CILIA- AND FLAGELLA-ASSOCIATED PROTEIN 91"/>
    <property type="match status" value="1"/>
</dbReference>
<evidence type="ECO:0000256" key="1">
    <source>
        <dbReference type="SAM" id="MobiDB-lite"/>
    </source>
</evidence>
<keyword evidence="2" id="KW-0966">Cell projection</keyword>
<comment type="caution">
    <text evidence="2">The sequence shown here is derived from an EMBL/GenBank/DDBJ whole genome shotgun (WGS) entry which is preliminary data.</text>
</comment>
<evidence type="ECO:0000313" key="2">
    <source>
        <dbReference type="EMBL" id="KAK0130924.1"/>
    </source>
</evidence>
<proteinExistence type="predicted"/>
<dbReference type="AlphaFoldDB" id="A0AA47LZW5"/>
<feature type="region of interest" description="Disordered" evidence="1">
    <location>
        <begin position="221"/>
        <end position="261"/>
    </location>
</feature>
<gene>
    <name evidence="2" type="primary">MAATS1_2</name>
    <name evidence="2" type="ORF">N1851_034401</name>
</gene>
<accession>A0AA47LZW5</accession>
<dbReference type="EMBL" id="JAOPHQ010006593">
    <property type="protein sequence ID" value="KAK0130924.1"/>
    <property type="molecule type" value="Genomic_DNA"/>
</dbReference>
<dbReference type="PANTHER" id="PTHR22455:SF10">
    <property type="entry name" value="CILIA- AND FLAGELLA-ASSOCIATED PROTEIN 91"/>
    <property type="match status" value="1"/>
</dbReference>
<organism evidence="2 3">
    <name type="scientific">Merluccius polli</name>
    <name type="common">Benguela hake</name>
    <name type="synonym">Merluccius cadenati</name>
    <dbReference type="NCBI Taxonomy" id="89951"/>
    <lineage>
        <taxon>Eukaryota</taxon>
        <taxon>Metazoa</taxon>
        <taxon>Chordata</taxon>
        <taxon>Craniata</taxon>
        <taxon>Vertebrata</taxon>
        <taxon>Euteleostomi</taxon>
        <taxon>Actinopterygii</taxon>
        <taxon>Neopterygii</taxon>
        <taxon>Teleostei</taxon>
        <taxon>Neoteleostei</taxon>
        <taxon>Acanthomorphata</taxon>
        <taxon>Zeiogadaria</taxon>
        <taxon>Gadariae</taxon>
        <taxon>Gadiformes</taxon>
        <taxon>Gadoidei</taxon>
        <taxon>Merlucciidae</taxon>
        <taxon>Merluccius</taxon>
    </lineage>
</organism>
<dbReference type="InterPro" id="IPR026720">
    <property type="entry name" value="CFAP91"/>
</dbReference>
<keyword evidence="2" id="KW-0969">Cilium</keyword>
<name>A0AA47LZW5_MERPO</name>
<feature type="compositionally biased region" description="Acidic residues" evidence="1">
    <location>
        <begin position="252"/>
        <end position="261"/>
    </location>
</feature>